<proteinExistence type="predicted"/>
<keyword evidence="6" id="KW-0472">Membrane</keyword>
<gene>
    <name evidence="10" type="primary">LOC117368798</name>
</gene>
<dbReference type="InterPro" id="IPR003598">
    <property type="entry name" value="Ig_sub2"/>
</dbReference>
<dbReference type="KEGG" id="gsh:117368798"/>
<evidence type="ECO:0000256" key="5">
    <source>
        <dbReference type="SAM" id="MobiDB-lite"/>
    </source>
</evidence>
<feature type="domain" description="Ig-like" evidence="8">
    <location>
        <begin position="223"/>
        <end position="324"/>
    </location>
</feature>
<dbReference type="InterPro" id="IPR013098">
    <property type="entry name" value="Ig_I-set"/>
</dbReference>
<dbReference type="CDD" id="cd12087">
    <property type="entry name" value="TM_EGFR-like"/>
    <property type="match status" value="1"/>
</dbReference>
<keyword evidence="6" id="KW-0812">Transmembrane</keyword>
<dbReference type="InterPro" id="IPR013783">
    <property type="entry name" value="Ig-like_fold"/>
</dbReference>
<evidence type="ECO:0000256" key="4">
    <source>
        <dbReference type="ARBA" id="ARBA00023319"/>
    </source>
</evidence>
<evidence type="ECO:0000313" key="9">
    <source>
        <dbReference type="Proteomes" id="UP000515159"/>
    </source>
</evidence>
<dbReference type="PANTHER" id="PTHR44337:SF25">
    <property type="entry name" value="HEMICENTIN-1-LIKE"/>
    <property type="match status" value="1"/>
</dbReference>
<dbReference type="InterPro" id="IPR052598">
    <property type="entry name" value="IgSF_CEA-related"/>
</dbReference>
<dbReference type="RefSeq" id="XP_033818390.1">
    <property type="nucleotide sequence ID" value="XM_033962499.1"/>
</dbReference>
<evidence type="ECO:0000259" key="8">
    <source>
        <dbReference type="PROSITE" id="PS50835"/>
    </source>
</evidence>
<evidence type="ECO:0000256" key="3">
    <source>
        <dbReference type="ARBA" id="ARBA00023180"/>
    </source>
</evidence>
<dbReference type="Pfam" id="PF07679">
    <property type="entry name" value="I-set"/>
    <property type="match status" value="2"/>
</dbReference>
<evidence type="ECO:0000256" key="6">
    <source>
        <dbReference type="SAM" id="Phobius"/>
    </source>
</evidence>
<evidence type="ECO:0000256" key="7">
    <source>
        <dbReference type="SAM" id="SignalP"/>
    </source>
</evidence>
<evidence type="ECO:0000256" key="2">
    <source>
        <dbReference type="ARBA" id="ARBA00023157"/>
    </source>
</evidence>
<feature type="region of interest" description="Disordered" evidence="5">
    <location>
        <begin position="562"/>
        <end position="585"/>
    </location>
</feature>
<dbReference type="Pfam" id="PF07686">
    <property type="entry name" value="V-set"/>
    <property type="match status" value="1"/>
</dbReference>
<dbReference type="Pfam" id="PF13927">
    <property type="entry name" value="Ig_3"/>
    <property type="match status" value="1"/>
</dbReference>
<dbReference type="SMART" id="SM00409">
    <property type="entry name" value="IG"/>
    <property type="match status" value="4"/>
</dbReference>
<keyword evidence="9" id="KW-1185">Reference proteome</keyword>
<keyword evidence="3" id="KW-0325">Glycoprotein</keyword>
<dbReference type="SMART" id="SM00408">
    <property type="entry name" value="IGc2"/>
    <property type="match status" value="3"/>
</dbReference>
<feature type="chain" id="PRO_5027981676" evidence="7">
    <location>
        <begin position="30"/>
        <end position="623"/>
    </location>
</feature>
<dbReference type="SUPFAM" id="SSF48726">
    <property type="entry name" value="Immunoglobulin"/>
    <property type="match status" value="4"/>
</dbReference>
<dbReference type="InParanoid" id="A0A6P8SHG6"/>
<dbReference type="InterPro" id="IPR013106">
    <property type="entry name" value="Ig_V-set"/>
</dbReference>
<organism evidence="9 10">
    <name type="scientific">Geotrypetes seraphini</name>
    <name type="common">Gaboon caecilian</name>
    <name type="synonym">Caecilia seraphini</name>
    <dbReference type="NCBI Taxonomy" id="260995"/>
    <lineage>
        <taxon>Eukaryota</taxon>
        <taxon>Metazoa</taxon>
        <taxon>Chordata</taxon>
        <taxon>Craniata</taxon>
        <taxon>Vertebrata</taxon>
        <taxon>Euteleostomi</taxon>
        <taxon>Amphibia</taxon>
        <taxon>Gymnophiona</taxon>
        <taxon>Geotrypetes</taxon>
    </lineage>
</organism>
<feature type="compositionally biased region" description="Polar residues" evidence="5">
    <location>
        <begin position="562"/>
        <end position="581"/>
    </location>
</feature>
<dbReference type="InterPro" id="IPR003599">
    <property type="entry name" value="Ig_sub"/>
</dbReference>
<evidence type="ECO:0000256" key="1">
    <source>
        <dbReference type="ARBA" id="ARBA00022729"/>
    </source>
</evidence>
<dbReference type="InterPro" id="IPR007110">
    <property type="entry name" value="Ig-like_dom"/>
</dbReference>
<keyword evidence="2" id="KW-1015">Disulfide bond</keyword>
<dbReference type="Proteomes" id="UP000515159">
    <property type="component" value="Chromosome 11"/>
</dbReference>
<dbReference type="PROSITE" id="PS50835">
    <property type="entry name" value="IG_LIKE"/>
    <property type="match status" value="3"/>
</dbReference>
<keyword evidence="1 7" id="KW-0732">Signal</keyword>
<dbReference type="OrthoDB" id="6159398at2759"/>
<feature type="signal peptide" evidence="7">
    <location>
        <begin position="1"/>
        <end position="29"/>
    </location>
</feature>
<dbReference type="GeneID" id="117368798"/>
<feature type="domain" description="Ig-like" evidence="8">
    <location>
        <begin position="138"/>
        <end position="221"/>
    </location>
</feature>
<protein>
    <submittedName>
        <fullName evidence="10">Carcinoembryonic antigen-related cell adhesion molecule 5-like isoform X1</fullName>
    </submittedName>
</protein>
<name>A0A6P8SHG6_GEOSA</name>
<accession>A0A6P8SHG6</accession>
<evidence type="ECO:0000313" key="10">
    <source>
        <dbReference type="RefSeq" id="XP_033818390.1"/>
    </source>
</evidence>
<dbReference type="AlphaFoldDB" id="A0A6P8SHG6"/>
<reference evidence="10" key="1">
    <citation type="submission" date="2025-08" db="UniProtKB">
        <authorList>
            <consortium name="RefSeq"/>
        </authorList>
    </citation>
    <scope>IDENTIFICATION</scope>
</reference>
<dbReference type="InterPro" id="IPR036179">
    <property type="entry name" value="Ig-like_dom_sf"/>
</dbReference>
<dbReference type="PANTHER" id="PTHR44337">
    <property type="entry name" value="CARCINOEMBRYONIC ANTIGEN-RELATED CELL ADHESION MOLECULE 8"/>
    <property type="match status" value="1"/>
</dbReference>
<sequence length="623" mass="67935">MGISRGLSARTLLLSAIVLLGLWSRQISANISINPIPKTPVVGENVLLSVYSDTVNIFTFSWYRDKNLMITYVPTANPPENIFPPYKGRLRGFPNGSMEILELNTNDSGLYIVEIQAIGQQILKANVTIIVYNVLTPPTLKIPLEFIAEGIDMQLECQVGSQNVDTYIFIKDAENISCAQTNQTNISCSDSSPFLNFHSIRKSDSGNYSCTIVNLISNSTSRPQELRVLVKISNVTISSNVTSAYLWASEDSINLMCIAQGDEPKFSWSYNGTSLSPDPRYHLSISNESLTISPLTRSDVAAFTCTANNSVSQENSTPINLTISWRPDGRIQCGVDLLEEEVRLQCSWPGGSPAADVQLQFQSINGTQQNEVTRNVSKDKVTVGDRLTCHGSQIDKMDKCYFDFVVPQAPTLLNGSMTSVKEGENVVLKVILGISSSNATKSLSAMILPAKFTWINQTQSIIQPNGRFEINSDNYSSRLQISQVIQGDQGEYVCEVTNLVGKTIFSFIVNITETGIGPSIENPGGLSSGAVAGIVIGVLVGLALIGLAVYLILREKKKTSNGANTVRSQAASHQPEGSNSMHLDKQGQGDLNYAELKFTNQAHTQPVVYASIPETTYSEIKRS</sequence>
<keyword evidence="4" id="KW-0393">Immunoglobulin domain</keyword>
<keyword evidence="6" id="KW-1133">Transmembrane helix</keyword>
<feature type="transmembrane region" description="Helical" evidence="6">
    <location>
        <begin position="530"/>
        <end position="553"/>
    </location>
</feature>
<dbReference type="Gene3D" id="2.60.40.10">
    <property type="entry name" value="Immunoglobulins"/>
    <property type="match status" value="4"/>
</dbReference>
<feature type="domain" description="Ig-like" evidence="8">
    <location>
        <begin position="407"/>
        <end position="512"/>
    </location>
</feature>